<evidence type="ECO:0000313" key="3">
    <source>
        <dbReference type="Proteomes" id="UP000184267"/>
    </source>
</evidence>
<feature type="region of interest" description="Disordered" evidence="1">
    <location>
        <begin position="143"/>
        <end position="169"/>
    </location>
</feature>
<organism evidence="2 3">
    <name type="scientific">Trametes pubescens</name>
    <name type="common">White-rot fungus</name>
    <dbReference type="NCBI Taxonomy" id="154538"/>
    <lineage>
        <taxon>Eukaryota</taxon>
        <taxon>Fungi</taxon>
        <taxon>Dikarya</taxon>
        <taxon>Basidiomycota</taxon>
        <taxon>Agaricomycotina</taxon>
        <taxon>Agaricomycetes</taxon>
        <taxon>Polyporales</taxon>
        <taxon>Polyporaceae</taxon>
        <taxon>Trametes</taxon>
    </lineage>
</organism>
<feature type="region of interest" description="Disordered" evidence="1">
    <location>
        <begin position="625"/>
        <end position="852"/>
    </location>
</feature>
<dbReference type="AlphaFoldDB" id="A0A1M2VNG1"/>
<feature type="compositionally biased region" description="Polar residues" evidence="1">
    <location>
        <begin position="826"/>
        <end position="836"/>
    </location>
</feature>
<feature type="compositionally biased region" description="Polar residues" evidence="1">
    <location>
        <begin position="257"/>
        <end position="280"/>
    </location>
</feature>
<feature type="compositionally biased region" description="Basic and acidic residues" evidence="1">
    <location>
        <begin position="365"/>
        <end position="387"/>
    </location>
</feature>
<dbReference type="STRING" id="154538.A0A1M2VNG1"/>
<gene>
    <name evidence="2" type="ORF">TRAPUB_25</name>
</gene>
<dbReference type="EMBL" id="MNAD01000986">
    <property type="protein sequence ID" value="OJT09082.1"/>
    <property type="molecule type" value="Genomic_DNA"/>
</dbReference>
<dbReference type="Gene3D" id="1.10.20.10">
    <property type="entry name" value="Histone, subunit A"/>
    <property type="match status" value="1"/>
</dbReference>
<dbReference type="GO" id="GO:0046982">
    <property type="term" value="F:protein heterodimerization activity"/>
    <property type="evidence" value="ECO:0007669"/>
    <property type="project" value="InterPro"/>
</dbReference>
<reference evidence="2 3" key="1">
    <citation type="submission" date="2016-10" db="EMBL/GenBank/DDBJ databases">
        <title>Genome sequence of the basidiomycete white-rot fungus Trametes pubescens.</title>
        <authorList>
            <person name="Makela M.R."/>
            <person name="Granchi Z."/>
            <person name="Peng M."/>
            <person name="De Vries R.P."/>
            <person name="Grigoriev I."/>
            <person name="Riley R."/>
            <person name="Hilden K."/>
        </authorList>
    </citation>
    <scope>NUCLEOTIDE SEQUENCE [LARGE SCALE GENOMIC DNA]</scope>
    <source>
        <strain evidence="2 3">FBCC735</strain>
    </source>
</reference>
<feature type="region of interest" description="Disordered" evidence="1">
    <location>
        <begin position="932"/>
        <end position="984"/>
    </location>
</feature>
<accession>A0A1M2VNG1</accession>
<evidence type="ECO:0000313" key="2">
    <source>
        <dbReference type="EMBL" id="OJT09082.1"/>
    </source>
</evidence>
<name>A0A1M2VNG1_TRAPU</name>
<feature type="compositionally biased region" description="Polar residues" evidence="1">
    <location>
        <begin position="423"/>
        <end position="454"/>
    </location>
</feature>
<dbReference type="OMA" id="DDIMAGS"/>
<sequence>MPPPTAYIYATHADQHTMQSLPSPGYISARSAEVILSDVRPIKLKLEALQSINVLLDEFLYSILSLSRSLATDKLKAALLKVLPTSLGKEALLEAEVELKAYWERTTSARSPSSARSADSSQYDLQWSFELLRLKCEAYSTMNDSDEDAEAERRLQQRMEAAGSSSPPNPSLLAPAALYLTAILEHVLSNVSRVAARDSGRTLATIQDLFTALGEDDALYGTLKSMKAYEQIESLSKAQRPRRSKSFSRSTDKAVIRTSTSSPTPSKARMSTDSTRSNAPTMVESRRTSVEKVKAAKIFHSRSLSDRERSEPALAGPLARSQSEIGINRESAEFEEDEELQQEFDELMRSGATMKVSLTPDRLKSMEVYKQERTERVNRRAGQDPEKASGGGATAGEPKPRVNGGRPPIRHVDSIVEDEEEAGSSNHTSSATPAFQSNAASARMRNTSFTTQPTPMMARAAEQRLRSISISNVPHPRHEDGITRKTSTKSKSKPGAQNAMPPPLGLGVAKKTRKMGRNRESLDLDDIMNGSDNDDALVGAEVEVPQPAPVPIPAPMRSPSTPRRETAPSSPRAPHVSRAAQDLIAFLEAGPPEEPAYNPSMNASVISFESSKTRSGRLQRMMSRLTLGGSKESLNGSIPEEPRSLSRKTSSRGIGMTSPPPSYKPSSLASKRSMTDVAIPQQYPNVIVATPPPRPALQTAASILAEPPSTSSSHTSREDVSSQTPSLTRRTTRKAVPTFDDSAISPSSSVAHDDGRSPVNGHRNSARDPDRASTPSTTTIRKPVALNGHPVKIDTSEGSLHPYSITSPASERKSLRSHSKAESGYASRSASRSPVTPSEALPSAPAAPAIPPSDVDDLRRLMGSATNADECRLLVDMFLAKNGLAPKTLSASEPAVPQSPVVSLEEALALATAGNDDIERGLVALFLGGGAGRVDSSEPSSSLQVGGGDGGEPASESESADLAPAPGASVAVDGRPSFRARDAP</sequence>
<feature type="compositionally biased region" description="Low complexity" evidence="1">
    <location>
        <begin position="837"/>
        <end position="847"/>
    </location>
</feature>
<comment type="caution">
    <text evidence="2">The sequence shown here is derived from an EMBL/GenBank/DDBJ whole genome shotgun (WGS) entry which is preliminary data.</text>
</comment>
<dbReference type="Proteomes" id="UP000184267">
    <property type="component" value="Unassembled WGS sequence"/>
</dbReference>
<feature type="region of interest" description="Disordered" evidence="1">
    <location>
        <begin position="365"/>
        <end position="454"/>
    </location>
</feature>
<dbReference type="InterPro" id="IPR009072">
    <property type="entry name" value="Histone-fold"/>
</dbReference>
<feature type="region of interest" description="Disordered" evidence="1">
    <location>
        <begin position="234"/>
        <end position="289"/>
    </location>
</feature>
<feature type="region of interest" description="Disordered" evidence="1">
    <location>
        <begin position="467"/>
        <end position="580"/>
    </location>
</feature>
<feature type="compositionally biased region" description="Pro residues" evidence="1">
    <location>
        <begin position="546"/>
        <end position="556"/>
    </location>
</feature>
<proteinExistence type="predicted"/>
<keyword evidence="3" id="KW-1185">Reference proteome</keyword>
<evidence type="ECO:0000256" key="1">
    <source>
        <dbReference type="SAM" id="MobiDB-lite"/>
    </source>
</evidence>
<dbReference type="OrthoDB" id="5382203at2759"/>
<protein>
    <submittedName>
        <fullName evidence="2">Uncharacterized protein</fullName>
    </submittedName>
</protein>